<keyword evidence="3" id="KW-1003">Cell membrane</keyword>
<name>A0ABV8RXV3_9BURK</name>
<evidence type="ECO:0000256" key="3">
    <source>
        <dbReference type="ARBA" id="ARBA00022475"/>
    </source>
</evidence>
<dbReference type="SUPFAM" id="SSF111369">
    <property type="entry name" value="HlyD-like secretion proteins"/>
    <property type="match status" value="1"/>
</dbReference>
<keyword evidence="14" id="KW-1185">Reference proteome</keyword>
<evidence type="ECO:0000256" key="4">
    <source>
        <dbReference type="ARBA" id="ARBA00022519"/>
    </source>
</evidence>
<feature type="domain" description="Multidrug resistance protein MdtA-like alpha-helical hairpin" evidence="9">
    <location>
        <begin position="121"/>
        <end position="191"/>
    </location>
</feature>
<evidence type="ECO:0000256" key="6">
    <source>
        <dbReference type="SAM" id="Coils"/>
    </source>
</evidence>
<proteinExistence type="inferred from homology"/>
<keyword evidence="8" id="KW-0812">Transmembrane</keyword>
<feature type="domain" description="Multidrug resistance protein MdtA-like barrel-sandwich hybrid" evidence="10">
    <location>
        <begin position="82"/>
        <end position="223"/>
    </location>
</feature>
<dbReference type="Gene3D" id="2.40.30.170">
    <property type="match status" value="1"/>
</dbReference>
<keyword evidence="4" id="KW-0997">Cell inner membrane</keyword>
<keyword evidence="5 8" id="KW-0472">Membrane</keyword>
<feature type="transmembrane region" description="Helical" evidence="8">
    <location>
        <begin position="15"/>
        <end position="33"/>
    </location>
</feature>
<dbReference type="Pfam" id="PF25876">
    <property type="entry name" value="HH_MFP_RND"/>
    <property type="match status" value="1"/>
</dbReference>
<dbReference type="Pfam" id="PF25944">
    <property type="entry name" value="Beta-barrel_RND"/>
    <property type="match status" value="1"/>
</dbReference>
<dbReference type="InterPro" id="IPR058625">
    <property type="entry name" value="MdtA-like_BSH"/>
</dbReference>
<dbReference type="InterPro" id="IPR058624">
    <property type="entry name" value="MdtA-like_HH"/>
</dbReference>
<dbReference type="PANTHER" id="PTHR30469:SF12">
    <property type="entry name" value="MULTIDRUG RESISTANCE PROTEIN MDTA"/>
    <property type="match status" value="1"/>
</dbReference>
<dbReference type="Gene3D" id="2.40.50.100">
    <property type="match status" value="1"/>
</dbReference>
<dbReference type="Proteomes" id="UP001595756">
    <property type="component" value="Unassembled WGS sequence"/>
</dbReference>
<dbReference type="Gene3D" id="2.40.420.20">
    <property type="match status" value="1"/>
</dbReference>
<comment type="caution">
    <text evidence="13">The sequence shown here is derived from an EMBL/GenBank/DDBJ whole genome shotgun (WGS) entry which is preliminary data.</text>
</comment>
<dbReference type="Pfam" id="PF25989">
    <property type="entry name" value="YknX_C"/>
    <property type="match status" value="1"/>
</dbReference>
<evidence type="ECO:0000256" key="8">
    <source>
        <dbReference type="SAM" id="Phobius"/>
    </source>
</evidence>
<comment type="subcellular location">
    <subcellularLocation>
        <location evidence="1">Cell membrane</location>
    </subcellularLocation>
</comment>
<dbReference type="InterPro" id="IPR006143">
    <property type="entry name" value="RND_pump_MFP"/>
</dbReference>
<dbReference type="Gene3D" id="1.10.287.470">
    <property type="entry name" value="Helix hairpin bin"/>
    <property type="match status" value="1"/>
</dbReference>
<dbReference type="InterPro" id="IPR058637">
    <property type="entry name" value="YknX-like_C"/>
</dbReference>
<keyword evidence="8" id="KW-1133">Transmembrane helix</keyword>
<evidence type="ECO:0000259" key="11">
    <source>
        <dbReference type="Pfam" id="PF25944"/>
    </source>
</evidence>
<feature type="domain" description="Multidrug resistance protein MdtA-like beta-barrel" evidence="11">
    <location>
        <begin position="228"/>
        <end position="311"/>
    </location>
</feature>
<evidence type="ECO:0000259" key="10">
    <source>
        <dbReference type="Pfam" id="PF25917"/>
    </source>
</evidence>
<evidence type="ECO:0000259" key="12">
    <source>
        <dbReference type="Pfam" id="PF25989"/>
    </source>
</evidence>
<evidence type="ECO:0000256" key="5">
    <source>
        <dbReference type="ARBA" id="ARBA00023136"/>
    </source>
</evidence>
<dbReference type="Pfam" id="PF25917">
    <property type="entry name" value="BSH_RND"/>
    <property type="match status" value="1"/>
</dbReference>
<evidence type="ECO:0000256" key="7">
    <source>
        <dbReference type="SAM" id="MobiDB-lite"/>
    </source>
</evidence>
<dbReference type="RefSeq" id="WP_376812234.1">
    <property type="nucleotide sequence ID" value="NZ_JBHSDY010000003.1"/>
</dbReference>
<dbReference type="EMBL" id="JBHSDY010000003">
    <property type="protein sequence ID" value="MFC4297682.1"/>
    <property type="molecule type" value="Genomic_DNA"/>
</dbReference>
<evidence type="ECO:0000313" key="13">
    <source>
        <dbReference type="EMBL" id="MFC4297682.1"/>
    </source>
</evidence>
<evidence type="ECO:0000256" key="2">
    <source>
        <dbReference type="ARBA" id="ARBA00009477"/>
    </source>
</evidence>
<dbReference type="PANTHER" id="PTHR30469">
    <property type="entry name" value="MULTIDRUG RESISTANCE PROTEIN MDTA"/>
    <property type="match status" value="1"/>
</dbReference>
<protein>
    <submittedName>
        <fullName evidence="13">Efflux RND transporter periplasmic adaptor subunit</fullName>
    </submittedName>
</protein>
<feature type="region of interest" description="Disordered" evidence="7">
    <location>
        <begin position="379"/>
        <end position="425"/>
    </location>
</feature>
<organism evidence="13 14">
    <name type="scientific">Castellaniella hirudinis</name>
    <dbReference type="NCBI Taxonomy" id="1144617"/>
    <lineage>
        <taxon>Bacteria</taxon>
        <taxon>Pseudomonadati</taxon>
        <taxon>Pseudomonadota</taxon>
        <taxon>Betaproteobacteria</taxon>
        <taxon>Burkholderiales</taxon>
        <taxon>Alcaligenaceae</taxon>
        <taxon>Castellaniella</taxon>
    </lineage>
</organism>
<dbReference type="NCBIfam" id="TIGR01730">
    <property type="entry name" value="RND_mfp"/>
    <property type="match status" value="1"/>
</dbReference>
<feature type="compositionally biased region" description="Low complexity" evidence="7">
    <location>
        <begin position="392"/>
        <end position="417"/>
    </location>
</feature>
<reference evidence="14" key="1">
    <citation type="journal article" date="2019" name="Int. J. Syst. Evol. Microbiol.">
        <title>The Global Catalogue of Microorganisms (GCM) 10K type strain sequencing project: providing services to taxonomists for standard genome sequencing and annotation.</title>
        <authorList>
            <consortium name="The Broad Institute Genomics Platform"/>
            <consortium name="The Broad Institute Genome Sequencing Center for Infectious Disease"/>
            <person name="Wu L."/>
            <person name="Ma J."/>
        </authorList>
    </citation>
    <scope>NUCLEOTIDE SEQUENCE [LARGE SCALE GENOMIC DNA]</scope>
    <source>
        <strain evidence="14">CGMCC 1.19029</strain>
    </source>
</reference>
<evidence type="ECO:0000313" key="14">
    <source>
        <dbReference type="Proteomes" id="UP001595756"/>
    </source>
</evidence>
<evidence type="ECO:0000259" key="9">
    <source>
        <dbReference type="Pfam" id="PF25876"/>
    </source>
</evidence>
<keyword evidence="6" id="KW-0175">Coiled coil</keyword>
<sequence>MTNATTRPRGTRRRILVWAVACGLMAFALWYFWPGAAVGPGGPGGRGFRMSGQATPVSVAQAAAGRIDRTLRALGTVTPLATVTIRARVDGPLQSVNFADGQAVQADEVLAVIDPQPFRVQLEQALGQQMQHAAQLDQARRDLARYEQLFKQDSVARQQLDAARAQVRELQGQAKSDQAAVDNARLQLGYTEIRAPVDGRLGLRKVDAGNMIRASDTDGLVVLTQSRPMDVVFSIPQTRLQALLEARRATPDLQTRLFSDAAGTALATGVLVAVDNQIDVATGTVQLKARFDNADESLFPNQFVQVRLRLGAQDGVTLPLRAVQRGSQGEYVYRVDAGNKAHVVPVVTGVDDGERVVIESGVQAGDTVVVEGTDRLRDGSDVEIVSPDAEGDAAADPAKPVARAGAASAAKAPSGSARPRRGPAS</sequence>
<gene>
    <name evidence="13" type="ORF">ACFO0J_06475</name>
</gene>
<comment type="similarity">
    <text evidence="2">Belongs to the membrane fusion protein (MFP) (TC 8.A.1) family.</text>
</comment>
<dbReference type="InterPro" id="IPR058626">
    <property type="entry name" value="MdtA-like_b-barrel"/>
</dbReference>
<feature type="coiled-coil region" evidence="6">
    <location>
        <begin position="129"/>
        <end position="187"/>
    </location>
</feature>
<evidence type="ECO:0000256" key="1">
    <source>
        <dbReference type="ARBA" id="ARBA00004236"/>
    </source>
</evidence>
<accession>A0ABV8RXV3</accession>
<feature type="domain" description="YknX-like C-terminal permuted SH3-like" evidence="12">
    <location>
        <begin position="316"/>
        <end position="384"/>
    </location>
</feature>